<sequence length="219" mass="24749">MKMNKILVGLVVAGVCGAGLTAMASSNDGGVNKTVEVKPVNVTTETSKYTGGNVSTSEIENYIVNKYGSNWETDLSAKNGDKWDDILEDELEVYFGEKYDDLIDDLIERKENELDIDDLDHDDYYTAEEKAKKDEIVKAIESKYGTNWANDLLVKNGANWDDILESELEKQYGQKYDDIIEDIIDAKEHEAGLDLDHNDDHDDNDHDEFNDIDDHNDND</sequence>
<evidence type="ECO:0000313" key="4">
    <source>
        <dbReference type="Proteomes" id="UP000596929"/>
    </source>
</evidence>
<reference evidence="3 4" key="1">
    <citation type="submission" date="2020-08" db="EMBL/GenBank/DDBJ databases">
        <title>Genome public.</title>
        <authorList>
            <person name="Liu C."/>
            <person name="Sun Q."/>
        </authorList>
    </citation>
    <scope>NUCLEOTIDE SEQUENCE [LARGE SCALE GENOMIC DNA]</scope>
    <source>
        <strain evidence="3 4">NSJ-6</strain>
    </source>
</reference>
<comment type="caution">
    <text evidence="3">The sequence shown here is derived from an EMBL/GenBank/DDBJ whole genome shotgun (WGS) entry which is preliminary data.</text>
</comment>
<dbReference type="RefSeq" id="WP_032117885.1">
    <property type="nucleotide sequence ID" value="NZ_JACOOO010000022.1"/>
</dbReference>
<dbReference type="EMBL" id="JACOOO010000022">
    <property type="protein sequence ID" value="MBC5629438.1"/>
    <property type="molecule type" value="Genomic_DNA"/>
</dbReference>
<proteinExistence type="predicted"/>
<accession>A0ABR7DFK2</accession>
<keyword evidence="4" id="KW-1185">Reference proteome</keyword>
<keyword evidence="2" id="KW-0732">Signal</keyword>
<evidence type="ECO:0000313" key="3">
    <source>
        <dbReference type="EMBL" id="MBC5629438.1"/>
    </source>
</evidence>
<name>A0ABR7DFK2_9CLOT</name>
<dbReference type="Proteomes" id="UP000596929">
    <property type="component" value="Unassembled WGS sequence"/>
</dbReference>
<organism evidence="3 4">
    <name type="scientific">Clostridium hominis</name>
    <dbReference type="NCBI Taxonomy" id="2763036"/>
    <lineage>
        <taxon>Bacteria</taxon>
        <taxon>Bacillati</taxon>
        <taxon>Bacillota</taxon>
        <taxon>Clostridia</taxon>
        <taxon>Eubacteriales</taxon>
        <taxon>Clostridiaceae</taxon>
        <taxon>Clostridium</taxon>
    </lineage>
</organism>
<evidence type="ECO:0000256" key="2">
    <source>
        <dbReference type="SAM" id="SignalP"/>
    </source>
</evidence>
<evidence type="ECO:0000256" key="1">
    <source>
        <dbReference type="SAM" id="MobiDB-lite"/>
    </source>
</evidence>
<feature type="region of interest" description="Disordered" evidence="1">
    <location>
        <begin position="191"/>
        <end position="219"/>
    </location>
</feature>
<protein>
    <submittedName>
        <fullName evidence="3">Uncharacterized protein</fullName>
    </submittedName>
</protein>
<feature type="chain" id="PRO_5046580181" evidence="2">
    <location>
        <begin position="25"/>
        <end position="219"/>
    </location>
</feature>
<gene>
    <name evidence="3" type="ORF">H8S20_11110</name>
</gene>
<feature type="signal peptide" evidence="2">
    <location>
        <begin position="1"/>
        <end position="24"/>
    </location>
</feature>